<evidence type="ECO:0000256" key="2">
    <source>
        <dbReference type="PROSITE-ProRule" id="PRU00708"/>
    </source>
</evidence>
<sequence>MASRLAARVAWVAKQRQWQDALSLLAPLRQQLDEPLAGSAAHALTVACTATATASLRCLSWQVALEVLQSLQPDAWDQVTFCTALTACDRGLQWCLALQLLGRMDKDALDVNDFVASAAISACGKSSSWTVSLQLLEQVCVGESLESWGISINASISALAHGQQWAQCLDLLRRCMEAGSSLGTLRASASSRDSAEESMASRGTFPDVVAFNATLAALSKQARWPQALNVLHDMCQSRYQPDVVS</sequence>
<evidence type="ECO:0000313" key="3">
    <source>
        <dbReference type="EMBL" id="CAE7523852.1"/>
    </source>
</evidence>
<comment type="caution">
    <text evidence="3">The sequence shown here is derived from an EMBL/GenBank/DDBJ whole genome shotgun (WGS) entry which is preliminary data.</text>
</comment>
<dbReference type="InterPro" id="IPR011990">
    <property type="entry name" value="TPR-like_helical_dom_sf"/>
</dbReference>
<evidence type="ECO:0000256" key="1">
    <source>
        <dbReference type="ARBA" id="ARBA00022737"/>
    </source>
</evidence>
<protein>
    <recommendedName>
        <fullName evidence="5">Pentatricopeptide repeat-containing protein, chloroplastic</fullName>
    </recommendedName>
</protein>
<feature type="non-terminal residue" evidence="3">
    <location>
        <position position="1"/>
    </location>
</feature>
<gene>
    <name evidence="3" type="ORF">SNEC2469_LOCUS14996</name>
</gene>
<name>A0A812TEZ8_9DINO</name>
<dbReference type="InterPro" id="IPR002885">
    <property type="entry name" value="PPR_rpt"/>
</dbReference>
<evidence type="ECO:0008006" key="5">
    <source>
        <dbReference type="Google" id="ProtNLM"/>
    </source>
</evidence>
<evidence type="ECO:0000313" key="4">
    <source>
        <dbReference type="Proteomes" id="UP000601435"/>
    </source>
</evidence>
<dbReference type="AlphaFoldDB" id="A0A812TEZ8"/>
<keyword evidence="4" id="KW-1185">Reference proteome</keyword>
<feature type="repeat" description="PPR" evidence="2">
    <location>
        <begin position="207"/>
        <end position="241"/>
    </location>
</feature>
<dbReference type="EMBL" id="CAJNJA010024258">
    <property type="protein sequence ID" value="CAE7523852.1"/>
    <property type="molecule type" value="Genomic_DNA"/>
</dbReference>
<proteinExistence type="predicted"/>
<dbReference type="PROSITE" id="PS51375">
    <property type="entry name" value="PPR"/>
    <property type="match status" value="1"/>
</dbReference>
<reference evidence="3" key="1">
    <citation type="submission" date="2021-02" db="EMBL/GenBank/DDBJ databases">
        <authorList>
            <person name="Dougan E. K."/>
            <person name="Rhodes N."/>
            <person name="Thang M."/>
            <person name="Chan C."/>
        </authorList>
    </citation>
    <scope>NUCLEOTIDE SEQUENCE</scope>
</reference>
<dbReference type="Gene3D" id="1.25.40.10">
    <property type="entry name" value="Tetratricopeptide repeat domain"/>
    <property type="match status" value="2"/>
</dbReference>
<dbReference type="PANTHER" id="PTHR47447:SF17">
    <property type="entry name" value="OS12G0638900 PROTEIN"/>
    <property type="match status" value="1"/>
</dbReference>
<keyword evidence="1" id="KW-0677">Repeat</keyword>
<dbReference type="OrthoDB" id="10326899at2759"/>
<organism evidence="3 4">
    <name type="scientific">Symbiodinium necroappetens</name>
    <dbReference type="NCBI Taxonomy" id="1628268"/>
    <lineage>
        <taxon>Eukaryota</taxon>
        <taxon>Sar</taxon>
        <taxon>Alveolata</taxon>
        <taxon>Dinophyceae</taxon>
        <taxon>Suessiales</taxon>
        <taxon>Symbiodiniaceae</taxon>
        <taxon>Symbiodinium</taxon>
    </lineage>
</organism>
<accession>A0A812TEZ8</accession>
<dbReference type="Proteomes" id="UP000601435">
    <property type="component" value="Unassembled WGS sequence"/>
</dbReference>
<dbReference type="PANTHER" id="PTHR47447">
    <property type="entry name" value="OS03G0856100 PROTEIN"/>
    <property type="match status" value="1"/>
</dbReference>